<evidence type="ECO:0000256" key="7">
    <source>
        <dbReference type="ARBA" id="ARBA00023180"/>
    </source>
</evidence>
<evidence type="ECO:0000256" key="6">
    <source>
        <dbReference type="ARBA" id="ARBA00023136"/>
    </source>
</evidence>
<keyword evidence="2" id="KW-0328">Glycosyltransferase</keyword>
<dbReference type="Pfam" id="PF04577">
    <property type="entry name" value="Glyco_transf_61"/>
    <property type="match status" value="1"/>
</dbReference>
<feature type="transmembrane region" description="Helical" evidence="8">
    <location>
        <begin position="12"/>
        <end position="30"/>
    </location>
</feature>
<dbReference type="EMBL" id="KN817527">
    <property type="protein sequence ID" value="KJA26514.1"/>
    <property type="molecule type" value="Genomic_DNA"/>
</dbReference>
<dbReference type="InterPro" id="IPR049625">
    <property type="entry name" value="Glyco_transf_61_cat"/>
</dbReference>
<evidence type="ECO:0000256" key="5">
    <source>
        <dbReference type="ARBA" id="ARBA00022989"/>
    </source>
</evidence>
<dbReference type="STRING" id="945553.A0A0D2P6E1"/>
<dbReference type="Proteomes" id="UP000054270">
    <property type="component" value="Unassembled WGS sequence"/>
</dbReference>
<evidence type="ECO:0000256" key="2">
    <source>
        <dbReference type="ARBA" id="ARBA00022676"/>
    </source>
</evidence>
<dbReference type="InterPro" id="IPR007657">
    <property type="entry name" value="Glycosyltransferase_61"/>
</dbReference>
<keyword evidence="11" id="KW-1185">Reference proteome</keyword>
<dbReference type="OMA" id="WNDTYHT"/>
<comment type="subcellular location">
    <subcellularLocation>
        <location evidence="1">Membrane</location>
        <topology evidence="1">Single-pass membrane protein</topology>
    </subcellularLocation>
</comment>
<dbReference type="GO" id="GO:0005783">
    <property type="term" value="C:endoplasmic reticulum"/>
    <property type="evidence" value="ECO:0007669"/>
    <property type="project" value="TreeGrafter"/>
</dbReference>
<sequence length="566" mass="63725">MIFRHGSLSRRDAFLLLIGASSMHIWTLIFNARGLDTDQSIVINTHVSQQDALGEFLTTTAVLKVTETKLETMTATVTELAAPTSTSRSLSPFDDLPPTDILAHAPGWTLFRNVYMSNGTMFIVADEASRKKIPEIRMMTSTGLEAVNTPENIALREPTPDNMRIISPEEAKERWVFTSKDANRPSFNRVWSVEGNTLLFNDPPQFLNHYYHFVAELFFGVQAFWHGAFSEPISTADALSPSSATHYSLRHPHAPPIHRAIFAHASADAWRDNPGFNSYFLRAALPSVVVENQVDWDDRIRATRPKTGEPQTDARAWHFSVVLLTDRSAAHRGAVCGSQTQRTAAEAWDFMRLRGKLRGLHVGGWWAPLREAVWRFAGAEEGLEAAIDMRQAKDPDKIVISYISRQSARSRKLIADDHKLLVESLEELVARKNKERADAQPEDVPLEYELTVVEAEKLTHDQQIRMAARTTIMLGVHGNGLTHLVFMKPNRASTVIELFFPGGFAHDYYWTSRALGMRHLAVWNDTHRAYPNKPDVNYPEGFQGDFIPVHGPTVVQLIEDRVAMKL</sequence>
<reference evidence="11" key="1">
    <citation type="submission" date="2014-04" db="EMBL/GenBank/DDBJ databases">
        <title>Evolutionary Origins and Diversification of the Mycorrhizal Mutualists.</title>
        <authorList>
            <consortium name="DOE Joint Genome Institute"/>
            <consortium name="Mycorrhizal Genomics Consortium"/>
            <person name="Kohler A."/>
            <person name="Kuo A."/>
            <person name="Nagy L.G."/>
            <person name="Floudas D."/>
            <person name="Copeland A."/>
            <person name="Barry K.W."/>
            <person name="Cichocki N."/>
            <person name="Veneault-Fourrey C."/>
            <person name="LaButti K."/>
            <person name="Lindquist E.A."/>
            <person name="Lipzen A."/>
            <person name="Lundell T."/>
            <person name="Morin E."/>
            <person name="Murat C."/>
            <person name="Riley R."/>
            <person name="Ohm R."/>
            <person name="Sun H."/>
            <person name="Tunlid A."/>
            <person name="Henrissat B."/>
            <person name="Grigoriev I.V."/>
            <person name="Hibbett D.S."/>
            <person name="Martin F."/>
        </authorList>
    </citation>
    <scope>NUCLEOTIDE SEQUENCE [LARGE SCALE GENOMIC DNA]</scope>
    <source>
        <strain evidence="11">FD-334 SS-4</strain>
    </source>
</reference>
<keyword evidence="4 8" id="KW-0812">Transmembrane</keyword>
<dbReference type="GO" id="GO:0097363">
    <property type="term" value="F:protein O-acetylglucosaminyltransferase activity"/>
    <property type="evidence" value="ECO:0007669"/>
    <property type="project" value="TreeGrafter"/>
</dbReference>
<keyword evidence="3" id="KW-0808">Transferase</keyword>
<evidence type="ECO:0000256" key="1">
    <source>
        <dbReference type="ARBA" id="ARBA00004167"/>
    </source>
</evidence>
<protein>
    <recommendedName>
        <fullName evidence="9">Glycosyltransferase 61 catalytic domain-containing protein</fullName>
    </recommendedName>
</protein>
<name>A0A0D2P6E1_HYPSF</name>
<dbReference type="GO" id="GO:0035269">
    <property type="term" value="P:protein O-linked glycosylation via mannose"/>
    <property type="evidence" value="ECO:0007669"/>
    <property type="project" value="TreeGrafter"/>
</dbReference>
<evidence type="ECO:0000313" key="11">
    <source>
        <dbReference type="Proteomes" id="UP000054270"/>
    </source>
</evidence>
<keyword evidence="7" id="KW-0325">Glycoprotein</keyword>
<dbReference type="GO" id="GO:0016020">
    <property type="term" value="C:membrane"/>
    <property type="evidence" value="ECO:0007669"/>
    <property type="project" value="UniProtKB-SubCell"/>
</dbReference>
<keyword evidence="6 8" id="KW-0472">Membrane</keyword>
<feature type="domain" description="Glycosyltransferase 61 catalytic" evidence="9">
    <location>
        <begin position="396"/>
        <end position="491"/>
    </location>
</feature>
<organism evidence="10 11">
    <name type="scientific">Hypholoma sublateritium (strain FD-334 SS-4)</name>
    <dbReference type="NCBI Taxonomy" id="945553"/>
    <lineage>
        <taxon>Eukaryota</taxon>
        <taxon>Fungi</taxon>
        <taxon>Dikarya</taxon>
        <taxon>Basidiomycota</taxon>
        <taxon>Agaricomycotina</taxon>
        <taxon>Agaricomycetes</taxon>
        <taxon>Agaricomycetidae</taxon>
        <taxon>Agaricales</taxon>
        <taxon>Agaricineae</taxon>
        <taxon>Strophariaceae</taxon>
        <taxon>Hypholoma</taxon>
    </lineage>
</organism>
<evidence type="ECO:0000313" key="10">
    <source>
        <dbReference type="EMBL" id="KJA26514.1"/>
    </source>
</evidence>
<keyword evidence="5 8" id="KW-1133">Transmembrane helix</keyword>
<dbReference type="OrthoDB" id="529273at2759"/>
<gene>
    <name evidence="10" type="ORF">HYPSUDRAFT_132718</name>
</gene>
<evidence type="ECO:0000256" key="8">
    <source>
        <dbReference type="SAM" id="Phobius"/>
    </source>
</evidence>
<dbReference type="PANTHER" id="PTHR20961:SF38">
    <property type="entry name" value="PROTEIN O-LINKED-MANNOSE BETA-1,4-N-ACETYLGLUCOSAMINYLTRANSFERASE 2"/>
    <property type="match status" value="1"/>
</dbReference>
<accession>A0A0D2P6E1</accession>
<dbReference type="AlphaFoldDB" id="A0A0D2P6E1"/>
<proteinExistence type="predicted"/>
<evidence type="ECO:0000256" key="3">
    <source>
        <dbReference type="ARBA" id="ARBA00022679"/>
    </source>
</evidence>
<dbReference type="PANTHER" id="PTHR20961">
    <property type="entry name" value="GLYCOSYLTRANSFERASE"/>
    <property type="match status" value="1"/>
</dbReference>
<evidence type="ECO:0000259" key="9">
    <source>
        <dbReference type="Pfam" id="PF04577"/>
    </source>
</evidence>
<evidence type="ECO:0000256" key="4">
    <source>
        <dbReference type="ARBA" id="ARBA00022692"/>
    </source>
</evidence>